<reference evidence="1 2" key="1">
    <citation type="submission" date="2019-06" db="EMBL/GenBank/DDBJ databases">
        <title>Genomic Encyclopedia of Type Strains, Phase IV (KMG-V): Genome sequencing to study the core and pangenomes of soil and plant-associated prokaryotes.</title>
        <authorList>
            <person name="Whitman W."/>
        </authorList>
    </citation>
    <scope>NUCLEOTIDE SEQUENCE [LARGE SCALE GENOMIC DNA]</scope>
    <source>
        <strain evidence="1 2">BR 11865</strain>
    </source>
</reference>
<keyword evidence="2" id="KW-1185">Reference proteome</keyword>
<sequence length="66" mass="7447">MRRLFDADGKRTALQGGMDDEALRELSGIDYLPLGLTAEQMAALEESFLEAQTSRKGRTFWGRRGR</sequence>
<name>A0A560FZ55_9PROT</name>
<comment type="caution">
    <text evidence="1">The sequence shown here is derived from an EMBL/GenBank/DDBJ whole genome shotgun (WGS) entry which is preliminary data.</text>
</comment>
<dbReference type="AlphaFoldDB" id="A0A560FZ55"/>
<accession>A0A560FZ55</accession>
<organism evidence="1 2">
    <name type="scientific">Nitrospirillum amazonense</name>
    <dbReference type="NCBI Taxonomy" id="28077"/>
    <lineage>
        <taxon>Bacteria</taxon>
        <taxon>Pseudomonadati</taxon>
        <taxon>Pseudomonadota</taxon>
        <taxon>Alphaproteobacteria</taxon>
        <taxon>Rhodospirillales</taxon>
        <taxon>Azospirillaceae</taxon>
        <taxon>Nitrospirillum</taxon>
    </lineage>
</organism>
<proteinExistence type="predicted"/>
<dbReference type="Proteomes" id="UP000316545">
    <property type="component" value="Unassembled WGS sequence"/>
</dbReference>
<gene>
    <name evidence="1" type="ORF">FBZ88_10791</name>
</gene>
<dbReference type="EMBL" id="VITO01000007">
    <property type="protein sequence ID" value="TWB26925.1"/>
    <property type="molecule type" value="Genomic_DNA"/>
</dbReference>
<evidence type="ECO:0000313" key="2">
    <source>
        <dbReference type="Proteomes" id="UP000316545"/>
    </source>
</evidence>
<evidence type="ECO:0000313" key="1">
    <source>
        <dbReference type="EMBL" id="TWB26925.1"/>
    </source>
</evidence>
<protein>
    <submittedName>
        <fullName evidence="1">Uncharacterized protein</fullName>
    </submittedName>
</protein>